<keyword evidence="2" id="KW-0732">Signal</keyword>
<dbReference type="PANTHER" id="PTHR11480">
    <property type="entry name" value="SAPOSIN-RELATED"/>
    <property type="match status" value="1"/>
</dbReference>
<feature type="chain" id="PRO_5012272473" description="Saposin B-type domain-containing protein" evidence="2">
    <location>
        <begin position="16"/>
        <end position="319"/>
    </location>
</feature>
<dbReference type="EMBL" id="MLAK01000842">
    <property type="protein sequence ID" value="OHT03033.1"/>
    <property type="molecule type" value="Genomic_DNA"/>
</dbReference>
<dbReference type="Gene3D" id="1.10.225.10">
    <property type="entry name" value="Saposin-like"/>
    <property type="match status" value="3"/>
</dbReference>
<gene>
    <name evidence="4" type="ORF">TRFO_29640</name>
</gene>
<sequence>MIILAFLVLAASSGPEEIIECDICRQFERFVDASLSNSSTTDYLSDFFQNDFCQTFPPLYTTLCGQALVDNAAVVASTIREKFNDFHFCDSLGICAKTTNLENKITDQKSTQNLIQKQTQKIGLTSEIRGNERNDRLTSDPYCLPCRESVANFSANLGDPDYRIQLYKSAVEMCNSQLTPPMSTLCAELAIPAVPAIASLLKIEADTIDVCGTMHFCTDSNIKTTITKGENKGQILHNEDDIPICQVCKNSVAGMRSYFASQESAIKVRDVLNEGVCGNLTFFDHAACVALTGAYVPAAFRLAGEALDAADTCSILSLC</sequence>
<organism evidence="4 5">
    <name type="scientific">Tritrichomonas foetus</name>
    <dbReference type="NCBI Taxonomy" id="1144522"/>
    <lineage>
        <taxon>Eukaryota</taxon>
        <taxon>Metamonada</taxon>
        <taxon>Parabasalia</taxon>
        <taxon>Tritrichomonadida</taxon>
        <taxon>Tritrichomonadidae</taxon>
        <taxon>Tritrichomonas</taxon>
    </lineage>
</organism>
<reference evidence="4" key="1">
    <citation type="submission" date="2016-10" db="EMBL/GenBank/DDBJ databases">
        <authorList>
            <person name="Benchimol M."/>
            <person name="Almeida L.G."/>
            <person name="Vasconcelos A.T."/>
            <person name="Perreira-Neves A."/>
            <person name="Rosa I.A."/>
            <person name="Tasca T."/>
            <person name="Bogo M.R."/>
            <person name="de Souza W."/>
        </authorList>
    </citation>
    <scope>NUCLEOTIDE SEQUENCE [LARGE SCALE GENOMIC DNA]</scope>
    <source>
        <strain evidence="4">K</strain>
    </source>
</reference>
<evidence type="ECO:0000313" key="5">
    <source>
        <dbReference type="Proteomes" id="UP000179807"/>
    </source>
</evidence>
<dbReference type="InterPro" id="IPR011001">
    <property type="entry name" value="Saposin-like"/>
</dbReference>
<dbReference type="InterPro" id="IPR008139">
    <property type="entry name" value="SaposinB_dom"/>
</dbReference>
<dbReference type="PROSITE" id="PS50015">
    <property type="entry name" value="SAP_B"/>
    <property type="match status" value="2"/>
</dbReference>
<dbReference type="PANTHER" id="PTHR11480:SF3">
    <property type="entry name" value="BCDNA.GH08312"/>
    <property type="match status" value="1"/>
</dbReference>
<dbReference type="GeneID" id="94841596"/>
<dbReference type="Proteomes" id="UP000179807">
    <property type="component" value="Unassembled WGS sequence"/>
</dbReference>
<feature type="signal peptide" evidence="2">
    <location>
        <begin position="1"/>
        <end position="15"/>
    </location>
</feature>
<dbReference type="RefSeq" id="XP_068356169.1">
    <property type="nucleotide sequence ID" value="XM_068506892.1"/>
</dbReference>
<dbReference type="SUPFAM" id="SSF47862">
    <property type="entry name" value="Saposin"/>
    <property type="match status" value="3"/>
</dbReference>
<accession>A0A1J4JV62</accession>
<name>A0A1J4JV62_9EUKA</name>
<dbReference type="VEuPathDB" id="TrichDB:TRFO_29640"/>
<dbReference type="AlphaFoldDB" id="A0A1J4JV62"/>
<dbReference type="InterPro" id="IPR051428">
    <property type="entry name" value="Sphingo_Act-Surfact_Prot"/>
</dbReference>
<feature type="domain" description="Saposin B-type" evidence="3">
    <location>
        <begin position="139"/>
        <end position="221"/>
    </location>
</feature>
<evidence type="ECO:0000256" key="2">
    <source>
        <dbReference type="SAM" id="SignalP"/>
    </source>
</evidence>
<dbReference type="SMART" id="SM00741">
    <property type="entry name" value="SapB"/>
    <property type="match status" value="3"/>
</dbReference>
<evidence type="ECO:0000313" key="4">
    <source>
        <dbReference type="EMBL" id="OHT03033.1"/>
    </source>
</evidence>
<feature type="domain" description="Saposin B-type" evidence="3">
    <location>
        <begin position="241"/>
        <end position="319"/>
    </location>
</feature>
<comment type="caution">
    <text evidence="4">The sequence shown here is derived from an EMBL/GenBank/DDBJ whole genome shotgun (WGS) entry which is preliminary data.</text>
</comment>
<keyword evidence="1" id="KW-1015">Disulfide bond</keyword>
<keyword evidence="5" id="KW-1185">Reference proteome</keyword>
<evidence type="ECO:0000259" key="3">
    <source>
        <dbReference type="PROSITE" id="PS50015"/>
    </source>
</evidence>
<evidence type="ECO:0000256" key="1">
    <source>
        <dbReference type="ARBA" id="ARBA00023157"/>
    </source>
</evidence>
<proteinExistence type="predicted"/>
<protein>
    <recommendedName>
        <fullName evidence="3">Saposin B-type domain-containing protein</fullName>
    </recommendedName>
</protein>